<dbReference type="Gene3D" id="1.10.10.10">
    <property type="entry name" value="Winged helix-like DNA-binding domain superfamily/Winged helix DNA-binding domain"/>
    <property type="match status" value="1"/>
</dbReference>
<dbReference type="SMART" id="SM00421">
    <property type="entry name" value="HTH_LUXR"/>
    <property type="match status" value="1"/>
</dbReference>
<dbReference type="InterPro" id="IPR036693">
    <property type="entry name" value="TF_LuxR_autoind-bd_dom_sf"/>
</dbReference>
<evidence type="ECO:0000313" key="6">
    <source>
        <dbReference type="Proteomes" id="UP000463700"/>
    </source>
</evidence>
<name>A0A6N6W303_9BURK</name>
<gene>
    <name evidence="5" type="ORF">FSO04_42555</name>
</gene>
<dbReference type="PRINTS" id="PR00038">
    <property type="entry name" value="HTHLUXR"/>
</dbReference>
<evidence type="ECO:0000256" key="2">
    <source>
        <dbReference type="ARBA" id="ARBA00023125"/>
    </source>
</evidence>
<comment type="caution">
    <text evidence="5">The sequence shown here is derived from an EMBL/GenBank/DDBJ whole genome shotgun (WGS) entry which is preliminary data.</text>
</comment>
<dbReference type="Pfam" id="PF03472">
    <property type="entry name" value="Autoind_bind"/>
    <property type="match status" value="1"/>
</dbReference>
<evidence type="ECO:0000256" key="3">
    <source>
        <dbReference type="ARBA" id="ARBA00023163"/>
    </source>
</evidence>
<evidence type="ECO:0000259" key="4">
    <source>
        <dbReference type="PROSITE" id="PS50043"/>
    </source>
</evidence>
<dbReference type="OrthoDB" id="9774661at2"/>
<reference evidence="5 6" key="1">
    <citation type="journal article" date="2020" name="Int. J. Syst. Evol. Microbiol.">
        <title>Paraburkholderia madseniana sp. nov., a phenolic acid-degrading bacterium isolated from acidic forest soil.</title>
        <authorList>
            <person name="Wilhelm R.C."/>
            <person name="Murphy S.J.L."/>
            <person name="Feriancek N.M."/>
            <person name="Karasz D.C."/>
            <person name="DeRito C.M."/>
            <person name="Newman J.D."/>
            <person name="Buckley D.H."/>
        </authorList>
    </citation>
    <scope>NUCLEOTIDE SEQUENCE [LARGE SCALE GENOMIC DNA]</scope>
    <source>
        <strain evidence="5 6">RP11</strain>
    </source>
</reference>
<sequence length="298" mass="33211">MRLGRHPWGAAFTCKTIQLVTTYHMMMFCDEHASCLSAYAPCGAGAAAGQSGNGGQMFCDLLESSSVLSEAQDEATWSETLGDLGREQGFEYTLFAILPRPGLPFEDIFVKGNYPCEWREVYDREKYAQVDPTVRHIFSESKPLLWDESLFRSDGERALYRGAYLHGLKSGIVLPIHGPRHETGMLCLATSDAPGTGVWNGINRRMASLSLLRDTAFESAQPFLGNHLERVIPRLTRREKECLKWMSCGKSTWEMARILNCSEATINFHIVNIRTKLGVHSRSAASLKAARMGLLDQA</sequence>
<dbReference type="GO" id="GO:0006355">
    <property type="term" value="P:regulation of DNA-templated transcription"/>
    <property type="evidence" value="ECO:0007669"/>
    <property type="project" value="InterPro"/>
</dbReference>
<keyword evidence="3" id="KW-0804">Transcription</keyword>
<dbReference type="Pfam" id="PF00196">
    <property type="entry name" value="GerE"/>
    <property type="match status" value="1"/>
</dbReference>
<keyword evidence="1" id="KW-0805">Transcription regulation</keyword>
<feature type="domain" description="HTH luxR-type" evidence="4">
    <location>
        <begin position="228"/>
        <end position="293"/>
    </location>
</feature>
<dbReference type="PROSITE" id="PS50043">
    <property type="entry name" value="HTH_LUXR_2"/>
    <property type="match status" value="1"/>
</dbReference>
<dbReference type="GO" id="GO:0003677">
    <property type="term" value="F:DNA binding"/>
    <property type="evidence" value="ECO:0007669"/>
    <property type="project" value="UniProtKB-KW"/>
</dbReference>
<dbReference type="Gene3D" id="3.30.450.80">
    <property type="entry name" value="Transcription factor LuxR-like, autoinducer-binding domain"/>
    <property type="match status" value="1"/>
</dbReference>
<dbReference type="AlphaFoldDB" id="A0A6N6W303"/>
<keyword evidence="2" id="KW-0238">DNA-binding</keyword>
<dbReference type="CDD" id="cd06170">
    <property type="entry name" value="LuxR_C_like"/>
    <property type="match status" value="1"/>
</dbReference>
<protein>
    <submittedName>
        <fullName evidence="5">LuxR family transcriptional regulator</fullName>
    </submittedName>
</protein>
<dbReference type="SUPFAM" id="SSF46894">
    <property type="entry name" value="C-terminal effector domain of the bipartite response regulators"/>
    <property type="match status" value="1"/>
</dbReference>
<dbReference type="EMBL" id="VOSW01000159">
    <property type="protein sequence ID" value="KAE8753910.1"/>
    <property type="molecule type" value="Genomic_DNA"/>
</dbReference>
<dbReference type="PANTHER" id="PTHR44688">
    <property type="entry name" value="DNA-BINDING TRANSCRIPTIONAL ACTIVATOR DEVR_DOSR"/>
    <property type="match status" value="1"/>
</dbReference>
<evidence type="ECO:0000313" key="5">
    <source>
        <dbReference type="EMBL" id="KAE8753910.1"/>
    </source>
</evidence>
<dbReference type="InterPro" id="IPR000792">
    <property type="entry name" value="Tscrpt_reg_LuxR_C"/>
</dbReference>
<dbReference type="SUPFAM" id="SSF75516">
    <property type="entry name" value="Pheromone-binding domain of LuxR-like quorum-sensing transcription factors"/>
    <property type="match status" value="1"/>
</dbReference>
<accession>A0A6N6W303</accession>
<proteinExistence type="predicted"/>
<dbReference type="InterPro" id="IPR036388">
    <property type="entry name" value="WH-like_DNA-bd_sf"/>
</dbReference>
<evidence type="ECO:0000256" key="1">
    <source>
        <dbReference type="ARBA" id="ARBA00023015"/>
    </source>
</evidence>
<organism evidence="5 6">
    <name type="scientific">Paraburkholderia madseniana</name>
    <dbReference type="NCBI Taxonomy" id="2599607"/>
    <lineage>
        <taxon>Bacteria</taxon>
        <taxon>Pseudomonadati</taxon>
        <taxon>Pseudomonadota</taxon>
        <taxon>Betaproteobacteria</taxon>
        <taxon>Burkholderiales</taxon>
        <taxon>Burkholderiaceae</taxon>
        <taxon>Paraburkholderia</taxon>
    </lineage>
</organism>
<dbReference type="InterPro" id="IPR005143">
    <property type="entry name" value="TF_LuxR_autoind-bd_dom"/>
</dbReference>
<dbReference type="InterPro" id="IPR016032">
    <property type="entry name" value="Sig_transdc_resp-reg_C-effctor"/>
</dbReference>
<dbReference type="PANTHER" id="PTHR44688:SF16">
    <property type="entry name" value="DNA-BINDING TRANSCRIPTIONAL ACTIVATOR DEVR_DOSR"/>
    <property type="match status" value="1"/>
</dbReference>
<dbReference type="Proteomes" id="UP000463700">
    <property type="component" value="Unassembled WGS sequence"/>
</dbReference>